<evidence type="ECO:0000313" key="2">
    <source>
        <dbReference type="Proteomes" id="UP000265515"/>
    </source>
</evidence>
<reference evidence="1 2" key="1">
    <citation type="journal article" date="2018" name="Cell">
        <title>The Chara Genome: Secondary Complexity and Implications for Plant Terrestrialization.</title>
        <authorList>
            <person name="Nishiyama T."/>
            <person name="Sakayama H."/>
            <person name="Vries J.D."/>
            <person name="Buschmann H."/>
            <person name="Saint-Marcoux D."/>
            <person name="Ullrich K.K."/>
            <person name="Haas F.B."/>
            <person name="Vanderstraeten L."/>
            <person name="Becker D."/>
            <person name="Lang D."/>
            <person name="Vosolsobe S."/>
            <person name="Rombauts S."/>
            <person name="Wilhelmsson P.K.I."/>
            <person name="Janitza P."/>
            <person name="Kern R."/>
            <person name="Heyl A."/>
            <person name="Rumpler F."/>
            <person name="Villalobos L.I.A.C."/>
            <person name="Clay J.M."/>
            <person name="Skokan R."/>
            <person name="Toyoda A."/>
            <person name="Suzuki Y."/>
            <person name="Kagoshima H."/>
            <person name="Schijlen E."/>
            <person name="Tajeshwar N."/>
            <person name="Catarino B."/>
            <person name="Hetherington A.J."/>
            <person name="Saltykova A."/>
            <person name="Bonnot C."/>
            <person name="Breuninger H."/>
            <person name="Symeonidi A."/>
            <person name="Radhakrishnan G.V."/>
            <person name="Van Nieuwerburgh F."/>
            <person name="Deforce D."/>
            <person name="Chang C."/>
            <person name="Karol K.G."/>
            <person name="Hedrich R."/>
            <person name="Ulvskov P."/>
            <person name="Glockner G."/>
            <person name="Delwiche C.F."/>
            <person name="Petrasek J."/>
            <person name="Van de Peer Y."/>
            <person name="Friml J."/>
            <person name="Beilby M."/>
            <person name="Dolan L."/>
            <person name="Kohara Y."/>
            <person name="Sugano S."/>
            <person name="Fujiyama A."/>
            <person name="Delaux P.-M."/>
            <person name="Quint M."/>
            <person name="TheiBen G."/>
            <person name="Hagemann M."/>
            <person name="Harholt J."/>
            <person name="Dunand C."/>
            <person name="Zachgo S."/>
            <person name="Langdale J."/>
            <person name="Maumus F."/>
            <person name="Straeten D.V.D."/>
            <person name="Gould S.B."/>
            <person name="Rensing S.A."/>
        </authorList>
    </citation>
    <scope>NUCLEOTIDE SEQUENCE [LARGE SCALE GENOMIC DNA]</scope>
    <source>
        <strain evidence="1 2">S276</strain>
    </source>
</reference>
<protein>
    <submittedName>
        <fullName evidence="1">Uncharacterized protein</fullName>
    </submittedName>
</protein>
<dbReference type="Proteomes" id="UP000265515">
    <property type="component" value="Unassembled WGS sequence"/>
</dbReference>
<proteinExistence type="predicted"/>
<sequence length="86" mass="9625">MGGDPCEFDKNLSSCRTGAIPPQSFVCSVQQKLKEVEHGVDGGLQEEGGWLFGNSLITHSCRSLVRRCRKEKERKTEHDDEIAQHP</sequence>
<dbReference type="AlphaFoldDB" id="A0A388JYT7"/>
<name>A0A388JYT7_CHABU</name>
<dbReference type="Gramene" id="GBG62981">
    <property type="protein sequence ID" value="GBG62981"/>
    <property type="gene ID" value="CBR_g34682"/>
</dbReference>
<comment type="caution">
    <text evidence="1">The sequence shown here is derived from an EMBL/GenBank/DDBJ whole genome shotgun (WGS) entry which is preliminary data.</text>
</comment>
<evidence type="ECO:0000313" key="1">
    <source>
        <dbReference type="EMBL" id="GBG62981.1"/>
    </source>
</evidence>
<gene>
    <name evidence="1" type="ORF">CBR_g34682</name>
</gene>
<keyword evidence="2" id="KW-1185">Reference proteome</keyword>
<dbReference type="EMBL" id="BFEA01000034">
    <property type="protein sequence ID" value="GBG62981.1"/>
    <property type="molecule type" value="Genomic_DNA"/>
</dbReference>
<organism evidence="1 2">
    <name type="scientific">Chara braunii</name>
    <name type="common">Braun's stonewort</name>
    <dbReference type="NCBI Taxonomy" id="69332"/>
    <lineage>
        <taxon>Eukaryota</taxon>
        <taxon>Viridiplantae</taxon>
        <taxon>Streptophyta</taxon>
        <taxon>Charophyceae</taxon>
        <taxon>Charales</taxon>
        <taxon>Characeae</taxon>
        <taxon>Chara</taxon>
    </lineage>
</organism>
<accession>A0A388JYT7</accession>